<organism evidence="2">
    <name type="scientific">Chrysodeixis includens nucleopolyhedrovirus</name>
    <dbReference type="NCBI Taxonomy" id="1207438"/>
    <lineage>
        <taxon>Viruses</taxon>
        <taxon>Viruses incertae sedis</taxon>
        <taxon>Naldaviricetes</taxon>
        <taxon>Lefavirales</taxon>
        <taxon>Baculoviridae</taxon>
        <taxon>Alphabaculovirus</taxon>
        <taxon>Alphabaculovirus chrincludentis</taxon>
        <taxon>Alphabaculovirus alterchrincludentis</taxon>
    </lineage>
</organism>
<protein>
    <recommendedName>
        <fullName evidence="4">P10</fullName>
    </recommendedName>
</protein>
<evidence type="ECO:0000256" key="1">
    <source>
        <dbReference type="SAM" id="Coils"/>
    </source>
</evidence>
<feature type="coiled-coil region" evidence="1">
    <location>
        <begin position="64"/>
        <end position="91"/>
    </location>
</feature>
<dbReference type="EMBL" id="MN542939">
    <property type="protein sequence ID" value="QGW49381.1"/>
    <property type="molecule type" value="Genomic_DNA"/>
</dbReference>
<dbReference type="EMBL" id="KU669294">
    <property type="protein sequence ID" value="AOL57253.1"/>
    <property type="molecule type" value="Genomic_DNA"/>
</dbReference>
<proteinExistence type="predicted"/>
<sequence>MSGEEDQNIFLVIRDDIKNVSIQVQDVDDKASDSNASLIQIENSIKAFPFDSLANQLSVINTGVQTTNTSINQANSQIATLQKNVDDKLTSLGTSLQGVSTKVDAGVASLSSQFTATNNKIDNVGTKVDSGVQATSTQLTAFQKETNSKIDTLTTNVASISTQLTTFQNNTKASLDNITALLNTIIKILKPLGLL</sequence>
<gene>
    <name evidence="3" type="primary">ORF-108</name>
</gene>
<dbReference type="Gene3D" id="1.10.287.1490">
    <property type="match status" value="1"/>
</dbReference>
<evidence type="ECO:0000313" key="3">
    <source>
        <dbReference type="EMBL" id="QGW49381.1"/>
    </source>
</evidence>
<reference evidence="2" key="1">
    <citation type="journal article" date="2016" name="Genome Announc.">
        <title>Complete genomes of six Chrysodeixis includens nucleopolyhedrovirus isolates.</title>
        <authorList>
            <person name="Craveiro S.R."/>
            <person name="Santos L.A.V.M."/>
            <person name="Togawa R.C."/>
            <person name="Inglis P.W."/>
            <person name="Grynberg P."/>
            <person name="Ribeiro Z.M.A."/>
            <person name="Ribeiro B.M."/>
            <person name="Castro M.E.B."/>
        </authorList>
    </citation>
    <scope>NUCLEOTIDE SEQUENCE</scope>
    <source>
        <strain evidence="2">IG</strain>
    </source>
</reference>
<name>A0A1C8ZZE2_9ABAC</name>
<keyword evidence="1" id="KW-0175">Coiled coil</keyword>
<reference evidence="3" key="2">
    <citation type="submission" date="2019-10" db="EMBL/GenBank/DDBJ databases">
        <title>Complete Genome Sequences of Seven New Chrysodeixis includens NPV Isolates from Minas Gerais and Mato Grosso States in Brazil.</title>
        <authorList>
            <person name="Craveiro S.R."/>
            <person name="Monteiro L.L.S."/>
            <person name="Santos L.A.V.M."/>
            <person name="Togawa R.C."/>
            <person name="Inglis P.W."/>
            <person name="Ribeiro Z.M.A."/>
            <person name="Ribeiro B.M."/>
            <person name="Castro M.E.B."/>
        </authorList>
    </citation>
    <scope>NUCLEOTIDE SEQUENCE</scope>
    <source>
        <strain evidence="3">ChinNPV-MG.A</strain>
    </source>
</reference>
<evidence type="ECO:0008006" key="4">
    <source>
        <dbReference type="Google" id="ProtNLM"/>
    </source>
</evidence>
<accession>A0A1C8ZZE2</accession>
<evidence type="ECO:0000313" key="2">
    <source>
        <dbReference type="EMBL" id="AOL57253.1"/>
    </source>
</evidence>